<dbReference type="RefSeq" id="WP_087198334.1">
    <property type="nucleotide sequence ID" value="NZ_PPEL01000093.1"/>
</dbReference>
<dbReference type="Proteomes" id="UP000236488">
    <property type="component" value="Unassembled WGS sequence"/>
</dbReference>
<evidence type="ECO:0000313" key="2">
    <source>
        <dbReference type="EMBL" id="HJH44052.1"/>
    </source>
</evidence>
<name>A0A2K2U2F2_9ACTN</name>
<dbReference type="Proteomes" id="UP000789325">
    <property type="component" value="Unassembled WGS sequence"/>
</dbReference>
<dbReference type="InterPro" id="IPR008914">
    <property type="entry name" value="PEBP"/>
</dbReference>
<reference evidence="3 4" key="1">
    <citation type="journal article" date="2018" name="Int. J. Syst. Evol. Microbiol.">
        <title>Rubneribacter badeniensis gen. nov., sp. nov. and Enteroscipio rubneri gen. nov., sp. nov., new members of the Eggerthellaceae isolated from human faeces.</title>
        <authorList>
            <person name="Danylec N."/>
            <person name="Gobl A."/>
            <person name="Stoll D.A."/>
            <person name="Hetzer B."/>
            <person name="Kulling S.E."/>
            <person name="Huch M."/>
        </authorList>
    </citation>
    <scope>NUCLEOTIDE SEQUENCE [LARGE SCALE GENOMIC DNA]</scope>
    <source>
        <strain evidence="3 4">ResAG-85</strain>
    </source>
</reference>
<dbReference type="PANTHER" id="PTHR30289">
    <property type="entry name" value="UNCHARACTERIZED PROTEIN YBCL-RELATED"/>
    <property type="match status" value="1"/>
</dbReference>
<organism evidence="3 4">
    <name type="scientific">Rubneribacter badeniensis</name>
    <dbReference type="NCBI Taxonomy" id="2070688"/>
    <lineage>
        <taxon>Bacteria</taxon>
        <taxon>Bacillati</taxon>
        <taxon>Actinomycetota</taxon>
        <taxon>Coriobacteriia</taxon>
        <taxon>Eggerthellales</taxon>
        <taxon>Eggerthellaceae</taxon>
        <taxon>Rubneribacter</taxon>
    </lineage>
</organism>
<comment type="caution">
    <text evidence="3">The sequence shown here is derived from an EMBL/GenBank/DDBJ whole genome shotgun (WGS) entry which is preliminary data.</text>
</comment>
<evidence type="ECO:0000313" key="4">
    <source>
        <dbReference type="Proteomes" id="UP000236488"/>
    </source>
</evidence>
<dbReference type="InterPro" id="IPR036610">
    <property type="entry name" value="PEBP-like_sf"/>
</dbReference>
<sequence length="170" mass="18691">MRIKVELEDGMLPDRFGKHAPAEYQIDGHAVRSFPIEIEDVPEGARTLALAFVDFDAVPVGGFCWIHWLACNFPADARLIPENASASGEVPCVQGSNSDWSPLAGSHTDPRIVRRYAGPCPPDATHDYTLAVYALDCELDLAEGYFLNEFRRAIRGHVLAKATLELPSRA</sequence>
<dbReference type="NCBIfam" id="TIGR00481">
    <property type="entry name" value="YbhB/YbcL family Raf kinase inhibitor-like protein"/>
    <property type="match status" value="1"/>
</dbReference>
<dbReference type="Pfam" id="PF01161">
    <property type="entry name" value="PBP"/>
    <property type="match status" value="1"/>
</dbReference>
<keyword evidence="4" id="KW-1185">Reference proteome</keyword>
<evidence type="ECO:0000313" key="3">
    <source>
        <dbReference type="EMBL" id="PNV64493.1"/>
    </source>
</evidence>
<dbReference type="Gene3D" id="3.90.280.10">
    <property type="entry name" value="PEBP-like"/>
    <property type="match status" value="1"/>
</dbReference>
<reference evidence="2" key="3">
    <citation type="submission" date="2021-09" db="EMBL/GenBank/DDBJ databases">
        <authorList>
            <person name="Gilroy R."/>
        </authorList>
    </citation>
    <scope>NUCLEOTIDE SEQUENCE</scope>
    <source>
        <strain evidence="2">USAMLcec12-2067</strain>
    </source>
</reference>
<gene>
    <name evidence="3" type="ORF">C2L80_11625</name>
    <name evidence="2" type="ORF">K8V16_09715</name>
</gene>
<dbReference type="EMBL" id="PPEL01000093">
    <property type="protein sequence ID" value="PNV64493.1"/>
    <property type="molecule type" value="Genomic_DNA"/>
</dbReference>
<reference evidence="2" key="2">
    <citation type="journal article" date="2021" name="PeerJ">
        <title>Extensive microbial diversity within the chicken gut microbiome revealed by metagenomics and culture.</title>
        <authorList>
            <person name="Gilroy R."/>
            <person name="Ravi A."/>
            <person name="Getino M."/>
            <person name="Pursley I."/>
            <person name="Horton D.L."/>
            <person name="Alikhan N.F."/>
            <person name="Baker D."/>
            <person name="Gharbi K."/>
            <person name="Hall N."/>
            <person name="Watson M."/>
            <person name="Adriaenssens E.M."/>
            <person name="Foster-Nyarko E."/>
            <person name="Jarju S."/>
            <person name="Secka A."/>
            <person name="Antonio M."/>
            <person name="Oren A."/>
            <person name="Chaudhuri R.R."/>
            <person name="La Ragione R."/>
            <person name="Hildebrand F."/>
            <person name="Pallen M.J."/>
        </authorList>
    </citation>
    <scope>NUCLEOTIDE SEQUENCE</scope>
    <source>
        <strain evidence="2">USAMLcec12-2067</strain>
    </source>
</reference>
<dbReference type="InterPro" id="IPR005247">
    <property type="entry name" value="YbhB_YbcL/LppC-like"/>
</dbReference>
<dbReference type="CDD" id="cd00865">
    <property type="entry name" value="PEBP_bact_arch"/>
    <property type="match status" value="1"/>
</dbReference>
<dbReference type="SUPFAM" id="SSF49777">
    <property type="entry name" value="PEBP-like"/>
    <property type="match status" value="1"/>
</dbReference>
<dbReference type="PANTHER" id="PTHR30289:SF1">
    <property type="entry name" value="PEBP (PHOSPHATIDYLETHANOLAMINE-BINDING PROTEIN) FAMILY PROTEIN"/>
    <property type="match status" value="1"/>
</dbReference>
<comment type="similarity">
    <text evidence="1">Belongs to the UPF0098 family.</text>
</comment>
<accession>A0A2K2U2F2</accession>
<protein>
    <submittedName>
        <fullName evidence="3">YbhB/YbcL family Raf kinase inhibitor-like protein</fullName>
    </submittedName>
</protein>
<dbReference type="EMBL" id="DYZL01000199">
    <property type="protein sequence ID" value="HJH44052.1"/>
    <property type="molecule type" value="Genomic_DNA"/>
</dbReference>
<evidence type="ECO:0000256" key="1">
    <source>
        <dbReference type="ARBA" id="ARBA00007120"/>
    </source>
</evidence>
<dbReference type="AlphaFoldDB" id="A0A2K2U2F2"/>
<proteinExistence type="inferred from homology"/>